<protein>
    <recommendedName>
        <fullName evidence="5">UDP-glucuronosyltransferase</fullName>
        <ecNumber evidence="5">2.4.1.17</ecNumber>
    </recommendedName>
</protein>
<dbReference type="EC" id="2.4.1.17" evidence="5"/>
<evidence type="ECO:0000313" key="6">
    <source>
        <dbReference type="EMBL" id="CAD0205778.1"/>
    </source>
</evidence>
<evidence type="ECO:0000256" key="5">
    <source>
        <dbReference type="RuleBase" id="RU362059"/>
    </source>
</evidence>
<evidence type="ECO:0000256" key="1">
    <source>
        <dbReference type="ARBA" id="ARBA00009995"/>
    </source>
</evidence>
<keyword evidence="5" id="KW-0732">Signal</keyword>
<keyword evidence="2 4" id="KW-0328">Glycosyltransferase</keyword>
<reference evidence="6" key="1">
    <citation type="submission" date="2021-12" db="EMBL/GenBank/DDBJ databases">
        <authorList>
            <person name="King R."/>
        </authorList>
    </citation>
    <scope>NUCLEOTIDE SEQUENCE</scope>
</reference>
<dbReference type="FunFam" id="3.40.50.2000:FF:000050">
    <property type="entry name" value="UDP-glucuronosyltransferase"/>
    <property type="match status" value="1"/>
</dbReference>
<keyword evidence="5" id="KW-1133">Transmembrane helix</keyword>
<dbReference type="InterPro" id="IPR035595">
    <property type="entry name" value="UDP_glycos_trans_CS"/>
</dbReference>
<feature type="chain" id="PRO_5040538752" description="UDP-glucuronosyltransferase" evidence="5">
    <location>
        <begin position="21"/>
        <end position="518"/>
    </location>
</feature>
<keyword evidence="3 4" id="KW-0808">Transferase</keyword>
<evidence type="ECO:0000256" key="3">
    <source>
        <dbReference type="ARBA" id="ARBA00022679"/>
    </source>
</evidence>
<dbReference type="AlphaFoldDB" id="A0A9N8Q018"/>
<dbReference type="Proteomes" id="UP001154114">
    <property type="component" value="Chromosome 25"/>
</dbReference>
<dbReference type="Gene3D" id="3.40.50.2000">
    <property type="entry name" value="Glycogen Phosphorylase B"/>
    <property type="match status" value="2"/>
</dbReference>
<comment type="catalytic activity">
    <reaction evidence="5">
        <text>glucuronate acceptor + UDP-alpha-D-glucuronate = acceptor beta-D-glucuronoside + UDP + H(+)</text>
        <dbReference type="Rhea" id="RHEA:21032"/>
        <dbReference type="ChEBI" id="CHEBI:15378"/>
        <dbReference type="ChEBI" id="CHEBI:58052"/>
        <dbReference type="ChEBI" id="CHEBI:58223"/>
        <dbReference type="ChEBI" id="CHEBI:132367"/>
        <dbReference type="ChEBI" id="CHEBI:132368"/>
        <dbReference type="EC" id="2.4.1.17"/>
    </reaction>
</comment>
<organism evidence="6 7">
    <name type="scientific">Chrysodeixis includens</name>
    <name type="common">Soybean looper</name>
    <name type="synonym">Pseudoplusia includens</name>
    <dbReference type="NCBI Taxonomy" id="689277"/>
    <lineage>
        <taxon>Eukaryota</taxon>
        <taxon>Metazoa</taxon>
        <taxon>Ecdysozoa</taxon>
        <taxon>Arthropoda</taxon>
        <taxon>Hexapoda</taxon>
        <taxon>Insecta</taxon>
        <taxon>Pterygota</taxon>
        <taxon>Neoptera</taxon>
        <taxon>Endopterygota</taxon>
        <taxon>Lepidoptera</taxon>
        <taxon>Glossata</taxon>
        <taxon>Ditrysia</taxon>
        <taxon>Noctuoidea</taxon>
        <taxon>Noctuidae</taxon>
        <taxon>Plusiinae</taxon>
        <taxon>Chrysodeixis</taxon>
    </lineage>
</organism>
<dbReference type="InterPro" id="IPR050271">
    <property type="entry name" value="UDP-glycosyltransferase"/>
</dbReference>
<dbReference type="OrthoDB" id="5835829at2759"/>
<dbReference type="CDD" id="cd03784">
    <property type="entry name" value="GT1_Gtf-like"/>
    <property type="match status" value="1"/>
</dbReference>
<dbReference type="PROSITE" id="PS00375">
    <property type="entry name" value="UDPGT"/>
    <property type="match status" value="1"/>
</dbReference>
<dbReference type="InterPro" id="IPR002213">
    <property type="entry name" value="UDP_glucos_trans"/>
</dbReference>
<comment type="subcellular location">
    <subcellularLocation>
        <location evidence="5">Membrane</location>
        <topology evidence="5">Single-pass membrane protein</topology>
    </subcellularLocation>
</comment>
<feature type="signal peptide" evidence="5">
    <location>
        <begin position="1"/>
        <end position="20"/>
    </location>
</feature>
<evidence type="ECO:0000256" key="4">
    <source>
        <dbReference type="RuleBase" id="RU003718"/>
    </source>
</evidence>
<dbReference type="SUPFAM" id="SSF53756">
    <property type="entry name" value="UDP-Glycosyltransferase/glycogen phosphorylase"/>
    <property type="match status" value="1"/>
</dbReference>
<proteinExistence type="inferred from homology"/>
<comment type="similarity">
    <text evidence="1 4">Belongs to the UDP-glycosyltransferase family.</text>
</comment>
<evidence type="ECO:0000313" key="7">
    <source>
        <dbReference type="Proteomes" id="UP001154114"/>
    </source>
</evidence>
<evidence type="ECO:0000256" key="2">
    <source>
        <dbReference type="ARBA" id="ARBA00022676"/>
    </source>
</evidence>
<keyword evidence="5" id="KW-0812">Transmembrane</keyword>
<dbReference type="GO" id="GO:0016020">
    <property type="term" value="C:membrane"/>
    <property type="evidence" value="ECO:0007669"/>
    <property type="project" value="UniProtKB-SubCell"/>
</dbReference>
<dbReference type="GO" id="GO:0015020">
    <property type="term" value="F:glucuronosyltransferase activity"/>
    <property type="evidence" value="ECO:0007669"/>
    <property type="project" value="UniProtKB-EC"/>
</dbReference>
<dbReference type="EMBL" id="LR824028">
    <property type="protein sequence ID" value="CAD0205778.1"/>
    <property type="molecule type" value="Genomic_DNA"/>
</dbReference>
<gene>
    <name evidence="6" type="ORF">CINC_LOCUS8077</name>
</gene>
<dbReference type="Pfam" id="PF00201">
    <property type="entry name" value="UDPGT"/>
    <property type="match status" value="1"/>
</dbReference>
<sequence>MAVIWFVLTCYFFLLNTTEAARILAVIPTPSFSHQVVFRPLTLELAKRGHDVTVITTDPLFKNEKPPANFTEIDVHDISYDVWKKAFLARKNNNDGVVEQFKIFSAMFIDIFDAQLRDENVSKLIRDKNQKFDLLILEACFRPALIFSHIFKDVPVIQMSSFGAVYDNLVNIGAPLHPLLYPSAPRKRVNNLTVWEKIEEMYIYTRLTNGRAEYLPIEDELLRKHFGQDTPSLSELRKNIDMLFLNTHPIFEGIRPMPPNVVYTGGLNELPPKELPTELKSYLDSSKNGVIYISYGTNVDPTRLSPEKVQILVKTVSKLPYDVLWKWNGDELPGRTANIRISKWLPQPDLLRHPKIKVFVTQAGLQSTDEAILAGVPLIAMPMVGDQPFNAERYEQFKIGIRVDFQDVTEDKFKNAILKVINDDSYRKNIVKFRELLQDQVQTPLERAVWWTEYVLRHGGAKHLRSPGAYISWSEYLELELVFTLLFILQVIAVVSFIVTRKLYQFVKGYVSVKTKRE</sequence>
<keyword evidence="5" id="KW-0472">Membrane</keyword>
<dbReference type="PANTHER" id="PTHR48043:SF159">
    <property type="entry name" value="EG:EG0003.4 PROTEIN-RELATED"/>
    <property type="match status" value="1"/>
</dbReference>
<name>A0A9N8Q018_CHRIL</name>
<feature type="transmembrane region" description="Helical" evidence="5">
    <location>
        <begin position="481"/>
        <end position="500"/>
    </location>
</feature>
<dbReference type="PANTHER" id="PTHR48043">
    <property type="entry name" value="EG:EG0003.4 PROTEIN-RELATED"/>
    <property type="match status" value="1"/>
</dbReference>
<accession>A0A9N8Q018</accession>
<keyword evidence="7" id="KW-1185">Reference proteome</keyword>